<keyword evidence="4" id="KW-1185">Reference proteome</keyword>
<gene>
    <name evidence="3" type="ORF">SAMN05421770_103125</name>
</gene>
<dbReference type="RefSeq" id="WP_176441686.1">
    <property type="nucleotide sequence ID" value="NZ_FZOU01000003.1"/>
</dbReference>
<keyword evidence="1" id="KW-0812">Transmembrane</keyword>
<keyword evidence="3" id="KW-0012">Acyltransferase</keyword>
<dbReference type="PANTHER" id="PTHR23028:SF53">
    <property type="entry name" value="ACYL_TRANSF_3 DOMAIN-CONTAINING PROTEIN"/>
    <property type="match status" value="1"/>
</dbReference>
<keyword evidence="3" id="KW-0808">Transferase</keyword>
<accession>A0A239IIB9</accession>
<keyword evidence="1" id="KW-1133">Transmembrane helix</keyword>
<feature type="transmembrane region" description="Helical" evidence="1">
    <location>
        <begin position="20"/>
        <end position="40"/>
    </location>
</feature>
<dbReference type="InterPro" id="IPR002656">
    <property type="entry name" value="Acyl_transf_3_dom"/>
</dbReference>
<reference evidence="3 4" key="1">
    <citation type="submission" date="2017-06" db="EMBL/GenBank/DDBJ databases">
        <authorList>
            <person name="Kim H.J."/>
            <person name="Triplett B.A."/>
        </authorList>
    </citation>
    <scope>NUCLEOTIDE SEQUENCE [LARGE SCALE GENOMIC DNA]</scope>
    <source>
        <strain evidence="3 4">DSM 18704</strain>
    </source>
</reference>
<dbReference type="EMBL" id="FZOU01000003">
    <property type="protein sequence ID" value="SNS93305.1"/>
    <property type="molecule type" value="Genomic_DNA"/>
</dbReference>
<protein>
    <submittedName>
        <fullName evidence="3">Acyltransferase family protein</fullName>
    </submittedName>
</protein>
<organism evidence="3 4">
    <name type="scientific">Granulicella rosea</name>
    <dbReference type="NCBI Taxonomy" id="474952"/>
    <lineage>
        <taxon>Bacteria</taxon>
        <taxon>Pseudomonadati</taxon>
        <taxon>Acidobacteriota</taxon>
        <taxon>Terriglobia</taxon>
        <taxon>Terriglobales</taxon>
        <taxon>Acidobacteriaceae</taxon>
        <taxon>Granulicella</taxon>
    </lineage>
</organism>
<keyword evidence="1" id="KW-0472">Membrane</keyword>
<evidence type="ECO:0000313" key="4">
    <source>
        <dbReference type="Proteomes" id="UP000198356"/>
    </source>
</evidence>
<feature type="transmembrane region" description="Helical" evidence="1">
    <location>
        <begin position="52"/>
        <end position="71"/>
    </location>
</feature>
<dbReference type="GO" id="GO:0016020">
    <property type="term" value="C:membrane"/>
    <property type="evidence" value="ECO:0007669"/>
    <property type="project" value="TreeGrafter"/>
</dbReference>
<dbReference type="InterPro" id="IPR050879">
    <property type="entry name" value="Acyltransferase_3"/>
</dbReference>
<proteinExistence type="predicted"/>
<dbReference type="PANTHER" id="PTHR23028">
    <property type="entry name" value="ACETYLTRANSFERASE"/>
    <property type="match status" value="1"/>
</dbReference>
<dbReference type="GO" id="GO:0016747">
    <property type="term" value="F:acyltransferase activity, transferring groups other than amino-acyl groups"/>
    <property type="evidence" value="ECO:0007669"/>
    <property type="project" value="InterPro"/>
</dbReference>
<name>A0A239IIB9_9BACT</name>
<evidence type="ECO:0000313" key="3">
    <source>
        <dbReference type="EMBL" id="SNS93305.1"/>
    </source>
</evidence>
<dbReference type="Pfam" id="PF01757">
    <property type="entry name" value="Acyl_transf_3"/>
    <property type="match status" value="1"/>
</dbReference>
<sequence length="203" mass="23084">MTSVRLDEHEHGKNNNLNLIRLILASLVILSHCWILLGGVETEPLYRLTGNLDLGGVSVIGFFFISGYLILKSGLRWSSPQHYVAARALRIFPALLLSVVLCAVVLGPFATKLSIPDYVLNPLTRQFFWQATLHKVHLALPGVFQDGRRLQEVNAPLWTLPTEWTMYTTVMTICLLHKWRFSLDRSAWRPARQSFSPSCLRCR</sequence>
<dbReference type="AlphaFoldDB" id="A0A239IIB9"/>
<dbReference type="Proteomes" id="UP000198356">
    <property type="component" value="Unassembled WGS sequence"/>
</dbReference>
<feature type="domain" description="Acyltransferase 3" evidence="2">
    <location>
        <begin position="15"/>
        <end position="181"/>
    </location>
</feature>
<dbReference type="GO" id="GO:0009103">
    <property type="term" value="P:lipopolysaccharide biosynthetic process"/>
    <property type="evidence" value="ECO:0007669"/>
    <property type="project" value="TreeGrafter"/>
</dbReference>
<evidence type="ECO:0000256" key="1">
    <source>
        <dbReference type="SAM" id="Phobius"/>
    </source>
</evidence>
<evidence type="ECO:0000259" key="2">
    <source>
        <dbReference type="Pfam" id="PF01757"/>
    </source>
</evidence>
<feature type="transmembrane region" description="Helical" evidence="1">
    <location>
        <begin position="91"/>
        <end position="110"/>
    </location>
</feature>